<protein>
    <submittedName>
        <fullName evidence="1">Tryptophan synthase</fullName>
    </submittedName>
</protein>
<organism evidence="1 2">
    <name type="scientific">Pluteus cervinus</name>
    <dbReference type="NCBI Taxonomy" id="181527"/>
    <lineage>
        <taxon>Eukaryota</taxon>
        <taxon>Fungi</taxon>
        <taxon>Dikarya</taxon>
        <taxon>Basidiomycota</taxon>
        <taxon>Agaricomycotina</taxon>
        <taxon>Agaricomycetes</taxon>
        <taxon>Agaricomycetidae</taxon>
        <taxon>Agaricales</taxon>
        <taxon>Pluteineae</taxon>
        <taxon>Pluteaceae</taxon>
        <taxon>Pluteus</taxon>
    </lineage>
</organism>
<keyword evidence="2" id="KW-1185">Reference proteome</keyword>
<gene>
    <name evidence="1" type="ORF">BDN72DRAFT_830758</name>
</gene>
<proteinExistence type="predicted"/>
<dbReference type="EMBL" id="ML208260">
    <property type="protein sequence ID" value="TFK76219.1"/>
    <property type="molecule type" value="Genomic_DNA"/>
</dbReference>
<sequence length="696" mass="74883">MDAIKAVFEAKKQQGTPALVTFMTAGFPGKSDTIPLLLAMQEGGADIIELGIPFSDPIADGPVIQEANTIALKNDIDYALILGQLREARSLGLTAPVLLMGYYNPLLAYGEEKAIQDASEAGANGFIVVDLPPEEAINFREKCAKANLTYVPLIAPSTALHRIKFLASIADSFIYLVSKMGTTGSSDNVALNSELPNIIARVREYATVPIAVGFGVSNRSHYDAAADAGADGVVIGTRIVKVIQSAPPGKIPEYIKKYCLEMSRKGQPAAPRSRTTPDVASSSTIDTVSSPPADANVLPPRFGEFGGQYVPEALVDCLAQLEQAHNAAMNDPEFWKEFQSFYGYINRPSRLYFAENLTKEAGGANIWLKREDLNHTGSHKINNAIGQILLARRIGKTRIIAETGAGQHGVATATVCAKFGMECIIYMGSEDVRRQALNVFRIRMLGGKVIPVSSGSCTLKDAVNEALRDWVTNLSTTHYLVGSAIGPHPFPTLVRDFQKIIGQEIKSQLREARGKLPEAVVACVGGGSNAIGTFYDFIPEKSVRLIGVEAGGEGLDGDRHSATLAKGQPGVLHGVRTYVLQSRTGQIVETHSISAGLDYPGVGPEHAWLKDSGRAEYVVATDEEALRGFRALTQKEGIIPALESSHAIWEGIRLAKSMPKGSDIVVCLSGRGDKDVEEISHVLPKWADKLDWHISE</sequence>
<evidence type="ECO:0000313" key="2">
    <source>
        <dbReference type="Proteomes" id="UP000308600"/>
    </source>
</evidence>
<dbReference type="Proteomes" id="UP000308600">
    <property type="component" value="Unassembled WGS sequence"/>
</dbReference>
<evidence type="ECO:0000313" key="1">
    <source>
        <dbReference type="EMBL" id="TFK76219.1"/>
    </source>
</evidence>
<reference evidence="1 2" key="1">
    <citation type="journal article" date="2019" name="Nat. Ecol. Evol.">
        <title>Megaphylogeny resolves global patterns of mushroom evolution.</title>
        <authorList>
            <person name="Varga T."/>
            <person name="Krizsan K."/>
            <person name="Foldi C."/>
            <person name="Dima B."/>
            <person name="Sanchez-Garcia M."/>
            <person name="Sanchez-Ramirez S."/>
            <person name="Szollosi G.J."/>
            <person name="Szarkandi J.G."/>
            <person name="Papp V."/>
            <person name="Albert L."/>
            <person name="Andreopoulos W."/>
            <person name="Angelini C."/>
            <person name="Antonin V."/>
            <person name="Barry K.W."/>
            <person name="Bougher N.L."/>
            <person name="Buchanan P."/>
            <person name="Buyck B."/>
            <person name="Bense V."/>
            <person name="Catcheside P."/>
            <person name="Chovatia M."/>
            <person name="Cooper J."/>
            <person name="Damon W."/>
            <person name="Desjardin D."/>
            <person name="Finy P."/>
            <person name="Geml J."/>
            <person name="Haridas S."/>
            <person name="Hughes K."/>
            <person name="Justo A."/>
            <person name="Karasinski D."/>
            <person name="Kautmanova I."/>
            <person name="Kiss B."/>
            <person name="Kocsube S."/>
            <person name="Kotiranta H."/>
            <person name="LaButti K.M."/>
            <person name="Lechner B.E."/>
            <person name="Liimatainen K."/>
            <person name="Lipzen A."/>
            <person name="Lukacs Z."/>
            <person name="Mihaltcheva S."/>
            <person name="Morgado L.N."/>
            <person name="Niskanen T."/>
            <person name="Noordeloos M.E."/>
            <person name="Ohm R.A."/>
            <person name="Ortiz-Santana B."/>
            <person name="Ovrebo C."/>
            <person name="Racz N."/>
            <person name="Riley R."/>
            <person name="Savchenko A."/>
            <person name="Shiryaev A."/>
            <person name="Soop K."/>
            <person name="Spirin V."/>
            <person name="Szebenyi C."/>
            <person name="Tomsovsky M."/>
            <person name="Tulloss R.E."/>
            <person name="Uehling J."/>
            <person name="Grigoriev I.V."/>
            <person name="Vagvolgyi C."/>
            <person name="Papp T."/>
            <person name="Martin F.M."/>
            <person name="Miettinen O."/>
            <person name="Hibbett D.S."/>
            <person name="Nagy L.G."/>
        </authorList>
    </citation>
    <scope>NUCLEOTIDE SEQUENCE [LARGE SCALE GENOMIC DNA]</scope>
    <source>
        <strain evidence="1 2">NL-1719</strain>
    </source>
</reference>
<name>A0ACD3BEQ9_9AGAR</name>
<accession>A0ACD3BEQ9</accession>